<evidence type="ECO:0000313" key="2">
    <source>
        <dbReference type="EMBL" id="KAF2457930.1"/>
    </source>
</evidence>
<accession>A0A6A6P1Q0</accession>
<dbReference type="Proteomes" id="UP000799766">
    <property type="component" value="Unassembled WGS sequence"/>
</dbReference>
<feature type="compositionally biased region" description="Low complexity" evidence="1">
    <location>
        <begin position="423"/>
        <end position="438"/>
    </location>
</feature>
<evidence type="ECO:0000313" key="3">
    <source>
        <dbReference type="Proteomes" id="UP000799766"/>
    </source>
</evidence>
<keyword evidence="3" id="KW-1185">Reference proteome</keyword>
<feature type="compositionally biased region" description="Basic and acidic residues" evidence="1">
    <location>
        <begin position="183"/>
        <end position="214"/>
    </location>
</feature>
<gene>
    <name evidence="2" type="ORF">BDY21DRAFT_385591</name>
</gene>
<sequence>MPAALTVGVNTGLASANKPRSAGRDKKEAKAPVVTAASPTSARDATAANSGIGSRPVRLHISPLTPELLPVYLGPALLAQASDVSFHALRAFPDRAYGYVTLPGMEAERARRKLNGSIVRGGKVRVEEARPETYEVKREERKRKSEGEAAEEEAKKKKKKVREEKKKEKMRKAEGILPGVEMPDGRKVKRGWTEPEKKERRKDRKETKREEKDKRDRKKKQQPSLYSEKPEILFKTVVPPNKSDAIETRSKRKDKDKKDKKKKSKKGEEVIVHEFKKHKKHASFLKSSEVDDSNKPVSEYVEGKGWVDADGNVIEEEKKSNRPKRKSKSKTEDVEAAVDGAATMVKSPTSETASSSELSSSEDEDGDEDGDEDKDADEEDEQQQAGKGADCNKVAHSSPTPAQPAVVPATSSPLPSQPTVEVSAPSPTSPAPGSAATPQVHPLEALFKKPAAGNDNDGKTGRPALPAPILTSFSFFGSDDASVAGTDGTSGPPQTPYSRQDMMTRGLRSAAPTPDTAAISRRFSLPWARGSSDPIDEEDEDEAEALEGGEEANELDMDMVEGEVDDEVEEDAERAGSGPDGEKEGEKPKSDFEKWFWENRGRLNRAWKQRRREAMKASRQQENKRMRKRAV</sequence>
<dbReference type="OrthoDB" id="3595585at2759"/>
<feature type="region of interest" description="Disordered" evidence="1">
    <location>
        <begin position="1"/>
        <end position="55"/>
    </location>
</feature>
<feature type="compositionally biased region" description="Acidic residues" evidence="1">
    <location>
        <begin position="534"/>
        <end position="572"/>
    </location>
</feature>
<dbReference type="AlphaFoldDB" id="A0A6A6P1Q0"/>
<protein>
    <submittedName>
        <fullName evidence="2">Uncharacterized protein</fullName>
    </submittedName>
</protein>
<feature type="compositionally biased region" description="Low complexity" evidence="1">
    <location>
        <begin position="349"/>
        <end position="359"/>
    </location>
</feature>
<feature type="compositionally biased region" description="Basic residues" evidence="1">
    <location>
        <begin position="250"/>
        <end position="265"/>
    </location>
</feature>
<feature type="compositionally biased region" description="Basic and acidic residues" evidence="1">
    <location>
        <begin position="132"/>
        <end position="174"/>
    </location>
</feature>
<organism evidence="2 3">
    <name type="scientific">Lineolata rhizophorae</name>
    <dbReference type="NCBI Taxonomy" id="578093"/>
    <lineage>
        <taxon>Eukaryota</taxon>
        <taxon>Fungi</taxon>
        <taxon>Dikarya</taxon>
        <taxon>Ascomycota</taxon>
        <taxon>Pezizomycotina</taxon>
        <taxon>Dothideomycetes</taxon>
        <taxon>Dothideomycetes incertae sedis</taxon>
        <taxon>Lineolatales</taxon>
        <taxon>Lineolataceae</taxon>
        <taxon>Lineolata</taxon>
    </lineage>
</organism>
<feature type="compositionally biased region" description="Low complexity" evidence="1">
    <location>
        <begin position="397"/>
        <end position="413"/>
    </location>
</feature>
<feature type="compositionally biased region" description="Basic and acidic residues" evidence="1">
    <location>
        <begin position="612"/>
        <end position="624"/>
    </location>
</feature>
<proteinExistence type="predicted"/>
<feature type="compositionally biased region" description="Acidic residues" evidence="1">
    <location>
        <begin position="360"/>
        <end position="382"/>
    </location>
</feature>
<feature type="compositionally biased region" description="Polar residues" evidence="1">
    <location>
        <begin position="487"/>
        <end position="498"/>
    </location>
</feature>
<feature type="compositionally biased region" description="Basic and acidic residues" evidence="1">
    <location>
        <begin position="580"/>
        <end position="595"/>
    </location>
</feature>
<evidence type="ECO:0000256" key="1">
    <source>
        <dbReference type="SAM" id="MobiDB-lite"/>
    </source>
</evidence>
<reference evidence="2" key="1">
    <citation type="journal article" date="2020" name="Stud. Mycol.">
        <title>101 Dothideomycetes genomes: a test case for predicting lifestyles and emergence of pathogens.</title>
        <authorList>
            <person name="Haridas S."/>
            <person name="Albert R."/>
            <person name="Binder M."/>
            <person name="Bloem J."/>
            <person name="Labutti K."/>
            <person name="Salamov A."/>
            <person name="Andreopoulos B."/>
            <person name="Baker S."/>
            <person name="Barry K."/>
            <person name="Bills G."/>
            <person name="Bluhm B."/>
            <person name="Cannon C."/>
            <person name="Castanera R."/>
            <person name="Culley D."/>
            <person name="Daum C."/>
            <person name="Ezra D."/>
            <person name="Gonzalez J."/>
            <person name="Henrissat B."/>
            <person name="Kuo A."/>
            <person name="Liang C."/>
            <person name="Lipzen A."/>
            <person name="Lutzoni F."/>
            <person name="Magnuson J."/>
            <person name="Mondo S."/>
            <person name="Nolan M."/>
            <person name="Ohm R."/>
            <person name="Pangilinan J."/>
            <person name="Park H.-J."/>
            <person name="Ramirez L."/>
            <person name="Alfaro M."/>
            <person name="Sun H."/>
            <person name="Tritt A."/>
            <person name="Yoshinaga Y."/>
            <person name="Zwiers L.-H."/>
            <person name="Turgeon B."/>
            <person name="Goodwin S."/>
            <person name="Spatafora J."/>
            <person name="Crous P."/>
            <person name="Grigoriev I."/>
        </authorList>
    </citation>
    <scope>NUCLEOTIDE SEQUENCE</scope>
    <source>
        <strain evidence="2">ATCC 16933</strain>
    </source>
</reference>
<feature type="region of interest" description="Disordered" evidence="1">
    <location>
        <begin position="132"/>
        <end position="595"/>
    </location>
</feature>
<feature type="region of interest" description="Disordered" evidence="1">
    <location>
        <begin position="607"/>
        <end position="631"/>
    </location>
</feature>
<feature type="compositionally biased region" description="Polar residues" evidence="1">
    <location>
        <begin position="37"/>
        <end position="52"/>
    </location>
</feature>
<dbReference type="EMBL" id="MU001679">
    <property type="protein sequence ID" value="KAF2457930.1"/>
    <property type="molecule type" value="Genomic_DNA"/>
</dbReference>
<name>A0A6A6P1Q0_9PEZI</name>